<accession>A0A1G4UJV1</accession>
<proteinExistence type="inferred from homology"/>
<dbReference type="STRING" id="177413.SAMN05660859_4019"/>
<organism evidence="3 4">
    <name type="scientific">Ancylobacter rudongensis</name>
    <dbReference type="NCBI Taxonomy" id="177413"/>
    <lineage>
        <taxon>Bacteria</taxon>
        <taxon>Pseudomonadati</taxon>
        <taxon>Pseudomonadota</taxon>
        <taxon>Alphaproteobacteria</taxon>
        <taxon>Hyphomicrobiales</taxon>
        <taxon>Xanthobacteraceae</taxon>
        <taxon>Ancylobacter</taxon>
    </lineage>
</organism>
<evidence type="ECO:0000256" key="1">
    <source>
        <dbReference type="ARBA" id="ARBA00007169"/>
    </source>
</evidence>
<evidence type="ECO:0000313" key="4">
    <source>
        <dbReference type="Proteomes" id="UP000198889"/>
    </source>
</evidence>
<gene>
    <name evidence="3" type="ORF">SAMN05660859_4019</name>
</gene>
<sequence length="310" mass="32097">MGHRAATVRHIGGCCPLANFVMNLIPTSRRAQPEAAAPALLRWVRRPAGAPVLICFPHAGGSVLSCLGLAAALPAHLAIATVALPGHAPDVPGAPVADARHLAARVAEEIAAELGTDLAPQGAGLTLLGNSFGALLAFETALALERGDAARAPRLRLVVSGFRSPSRPPFEAPLHRLPRAVLLAELRECFGAIGPDLGDLIGAREETALRADLEACETYRLGDAAPLRCAASVIRLTADPSVSVAECEAWREVCAGPVGFHALDAGHFPWSGATAAFARLVSELVASARPAAEVYTLAGRSALFLPARES</sequence>
<dbReference type="InterPro" id="IPR029058">
    <property type="entry name" value="AB_hydrolase_fold"/>
</dbReference>
<dbReference type="InterPro" id="IPR012223">
    <property type="entry name" value="TEII"/>
</dbReference>
<keyword evidence="4" id="KW-1185">Reference proteome</keyword>
<dbReference type="Pfam" id="PF00975">
    <property type="entry name" value="Thioesterase"/>
    <property type="match status" value="1"/>
</dbReference>
<dbReference type="Proteomes" id="UP000198889">
    <property type="component" value="Unassembled WGS sequence"/>
</dbReference>
<dbReference type="PANTHER" id="PTHR11487">
    <property type="entry name" value="THIOESTERASE"/>
    <property type="match status" value="1"/>
</dbReference>
<dbReference type="InterPro" id="IPR001031">
    <property type="entry name" value="Thioesterase"/>
</dbReference>
<dbReference type="PANTHER" id="PTHR11487:SF0">
    <property type="entry name" value="S-ACYL FATTY ACID SYNTHASE THIOESTERASE, MEDIUM CHAIN"/>
    <property type="match status" value="1"/>
</dbReference>
<evidence type="ECO:0000313" key="3">
    <source>
        <dbReference type="EMBL" id="SCW93814.1"/>
    </source>
</evidence>
<dbReference type="EMBL" id="FMTP01000008">
    <property type="protein sequence ID" value="SCW93814.1"/>
    <property type="molecule type" value="Genomic_DNA"/>
</dbReference>
<dbReference type="SUPFAM" id="SSF53474">
    <property type="entry name" value="alpha/beta-Hydrolases"/>
    <property type="match status" value="1"/>
</dbReference>
<reference evidence="4" key="1">
    <citation type="submission" date="2016-10" db="EMBL/GenBank/DDBJ databases">
        <authorList>
            <person name="Varghese N."/>
            <person name="Submissions S."/>
        </authorList>
    </citation>
    <scope>NUCLEOTIDE SEQUENCE [LARGE SCALE GENOMIC DNA]</scope>
    <source>
        <strain evidence="4">CGMCC 1.1761</strain>
    </source>
</reference>
<evidence type="ECO:0000259" key="2">
    <source>
        <dbReference type="Pfam" id="PF00975"/>
    </source>
</evidence>
<feature type="domain" description="Thioesterase" evidence="2">
    <location>
        <begin position="53"/>
        <end position="274"/>
    </location>
</feature>
<dbReference type="AlphaFoldDB" id="A0A1G4UJV1"/>
<comment type="similarity">
    <text evidence="1">Belongs to the thioesterase family.</text>
</comment>
<dbReference type="Gene3D" id="3.40.50.1820">
    <property type="entry name" value="alpha/beta hydrolase"/>
    <property type="match status" value="1"/>
</dbReference>
<dbReference type="GO" id="GO:0008610">
    <property type="term" value="P:lipid biosynthetic process"/>
    <property type="evidence" value="ECO:0007669"/>
    <property type="project" value="TreeGrafter"/>
</dbReference>
<protein>
    <submittedName>
        <fullName evidence="3">Surfactin synthase thioesterase subunit</fullName>
    </submittedName>
</protein>
<name>A0A1G4UJV1_9HYPH</name>